<accession>A0A7J7J8X1</accession>
<dbReference type="AlphaFoldDB" id="A0A7J7J8X1"/>
<name>A0A7J7J8X1_BUGNE</name>
<dbReference type="CDD" id="cd22915">
    <property type="entry name" value="HFD_SOS1_rpt2"/>
    <property type="match status" value="1"/>
</dbReference>
<comment type="caution">
    <text evidence="2">The sequence shown here is derived from an EMBL/GenBank/DDBJ whole genome shotgun (WGS) entry which is preliminary data.</text>
</comment>
<dbReference type="EMBL" id="VXIV02002816">
    <property type="protein sequence ID" value="KAF6022680.1"/>
    <property type="molecule type" value="Genomic_DNA"/>
</dbReference>
<dbReference type="CDD" id="cd22914">
    <property type="entry name" value="HFD_SOS1_rpt1"/>
    <property type="match status" value="1"/>
</dbReference>
<dbReference type="SMART" id="SM00325">
    <property type="entry name" value="RhoGEF"/>
    <property type="match status" value="1"/>
</dbReference>
<dbReference type="SUPFAM" id="SSF47113">
    <property type="entry name" value="Histone-fold"/>
    <property type="match status" value="1"/>
</dbReference>
<feature type="domain" description="DH" evidence="1">
    <location>
        <begin position="208"/>
        <end position="396"/>
    </location>
</feature>
<gene>
    <name evidence="2" type="ORF">EB796_019010</name>
</gene>
<dbReference type="OrthoDB" id="546434at2759"/>
<keyword evidence="3" id="KW-1185">Reference proteome</keyword>
<dbReference type="InterPro" id="IPR000219">
    <property type="entry name" value="DH_dom"/>
</dbReference>
<dbReference type="InterPro" id="IPR009072">
    <property type="entry name" value="Histone-fold"/>
</dbReference>
<dbReference type="Gene3D" id="1.20.900.10">
    <property type="entry name" value="Dbl homology (DH) domain"/>
    <property type="match status" value="1"/>
</dbReference>
<dbReference type="GO" id="GO:0046982">
    <property type="term" value="F:protein heterodimerization activity"/>
    <property type="evidence" value="ECO:0007669"/>
    <property type="project" value="InterPro"/>
</dbReference>
<sequence>MTAQEHKIDDERWRIFCDSLQKVQLQVHPNLQVKFEALQYIEKLIIDLLHSMCSTKPQTTQDVIDQVEKTFPRPIERWAIQDANYALGKKKHKKGEKKVILPVDKVHPLLKELLGYRLDQQVTLCIVAVLEYVAADILKLVGNYVKRIHADEITEEDVRVSMCADKVLNNMFFSNDSDGGSDASGASVGRRDERPVMSAKLAQELTQNYEDLVKDLILSEQQNIRELELIIKVFRPPFIDLFPNSKDIDVIFSNILDVHSFSILFLSMLEDTVEMTEKEQIPLIGGCFEELFEGAEFDVYEKYMSDVMNKRLQDRLYALLKRDDLTVKLNGYDQSFKDVVKYLLPRLLEGPIHHLKFIFNVIEKLSESDQSTTEDQGSFNEALSLLIPLKNNLEKRLAQLTNSSSSGTVIRRHN</sequence>
<organism evidence="2 3">
    <name type="scientific">Bugula neritina</name>
    <name type="common">Brown bryozoan</name>
    <name type="synonym">Sertularia neritina</name>
    <dbReference type="NCBI Taxonomy" id="10212"/>
    <lineage>
        <taxon>Eukaryota</taxon>
        <taxon>Metazoa</taxon>
        <taxon>Spiralia</taxon>
        <taxon>Lophotrochozoa</taxon>
        <taxon>Bryozoa</taxon>
        <taxon>Gymnolaemata</taxon>
        <taxon>Cheilostomatida</taxon>
        <taxon>Flustrina</taxon>
        <taxon>Buguloidea</taxon>
        <taxon>Bugulidae</taxon>
        <taxon>Bugula</taxon>
    </lineage>
</organism>
<evidence type="ECO:0000313" key="2">
    <source>
        <dbReference type="EMBL" id="KAF6022680.1"/>
    </source>
</evidence>
<dbReference type="Pfam" id="PF00621">
    <property type="entry name" value="RhoGEF"/>
    <property type="match status" value="1"/>
</dbReference>
<dbReference type="Gene3D" id="1.10.20.10">
    <property type="entry name" value="Histone, subunit A"/>
    <property type="match status" value="1"/>
</dbReference>
<proteinExistence type="predicted"/>
<dbReference type="Proteomes" id="UP000593567">
    <property type="component" value="Unassembled WGS sequence"/>
</dbReference>
<evidence type="ECO:0000259" key="1">
    <source>
        <dbReference type="PROSITE" id="PS50010"/>
    </source>
</evidence>
<dbReference type="SUPFAM" id="SSF48065">
    <property type="entry name" value="DBL homology domain (DH-domain)"/>
    <property type="match status" value="1"/>
</dbReference>
<protein>
    <submittedName>
        <fullName evidence="2">SOS1</fullName>
    </submittedName>
</protein>
<reference evidence="2" key="1">
    <citation type="submission" date="2020-06" db="EMBL/GenBank/DDBJ databases">
        <title>Draft genome of Bugula neritina, a colonial animal packing powerful symbionts and potential medicines.</title>
        <authorList>
            <person name="Rayko M."/>
        </authorList>
    </citation>
    <scope>NUCLEOTIDE SEQUENCE [LARGE SCALE GENOMIC DNA]</scope>
    <source>
        <strain evidence="2">Kwan_BN1</strain>
    </source>
</reference>
<dbReference type="PROSITE" id="PS50010">
    <property type="entry name" value="DH_2"/>
    <property type="match status" value="1"/>
</dbReference>
<dbReference type="GO" id="GO:0005085">
    <property type="term" value="F:guanyl-nucleotide exchange factor activity"/>
    <property type="evidence" value="ECO:0007669"/>
    <property type="project" value="InterPro"/>
</dbReference>
<evidence type="ECO:0000313" key="3">
    <source>
        <dbReference type="Proteomes" id="UP000593567"/>
    </source>
</evidence>
<dbReference type="InterPro" id="IPR035899">
    <property type="entry name" value="DBL_dom_sf"/>
</dbReference>